<evidence type="ECO:0000256" key="1">
    <source>
        <dbReference type="SAM" id="MobiDB-lite"/>
    </source>
</evidence>
<dbReference type="EMBL" id="HBHJ01017310">
    <property type="protein sequence ID" value="CAD9690520.1"/>
    <property type="molecule type" value="Transcribed_RNA"/>
</dbReference>
<name>A0A7S2S5Y4_9STRA</name>
<sequence>MDRMVCRTEVVDGLLTKICWRCAPPNAAPPTTPPSGGRAVLYLHGFPDLSIVPSSGAFASRFSRKLCEAVLSRQAVDGGAVLFACFNASGLPGSDSVVPFKDKLLSREVEEVVTVAQWLRGPGAGAREVHVVGISTGAILAACVRDRPEITSVATIAGLLDVVSGADLDFDVEQRAAFDSLGYCMKEFWVPDIPAPVSPPRARLQLHPTRRFTVLEPCDSEPAAPVPAIFLGTWSPLPPESTKSQTSTKVALQLGRQYYDDMRALPLLRAVQEGFAPLLVVHGDADRAVPVQCGHALHEAAREPKRLEVVRKANHLFTSTAHMKKVSGVVSDWVAHHWRLELLESGQVQEPKPTKKKSVHKNQNK</sequence>
<dbReference type="InterPro" id="IPR029058">
    <property type="entry name" value="AB_hydrolase_fold"/>
</dbReference>
<protein>
    <recommendedName>
        <fullName evidence="2">AB hydrolase-1 domain-containing protein</fullName>
    </recommendedName>
</protein>
<dbReference type="SUPFAM" id="SSF53474">
    <property type="entry name" value="alpha/beta-Hydrolases"/>
    <property type="match status" value="1"/>
</dbReference>
<dbReference type="Gene3D" id="3.40.50.1820">
    <property type="entry name" value="alpha/beta hydrolase"/>
    <property type="match status" value="1"/>
</dbReference>
<dbReference type="AlphaFoldDB" id="A0A7S2S5Y4"/>
<dbReference type="InterPro" id="IPR000073">
    <property type="entry name" value="AB_hydrolase_1"/>
</dbReference>
<gene>
    <name evidence="3" type="ORF">RMAR1173_LOCUS11465</name>
</gene>
<feature type="region of interest" description="Disordered" evidence="1">
    <location>
        <begin position="346"/>
        <end position="365"/>
    </location>
</feature>
<organism evidence="3">
    <name type="scientific">Rhizochromulina marina</name>
    <dbReference type="NCBI Taxonomy" id="1034831"/>
    <lineage>
        <taxon>Eukaryota</taxon>
        <taxon>Sar</taxon>
        <taxon>Stramenopiles</taxon>
        <taxon>Ochrophyta</taxon>
        <taxon>Dictyochophyceae</taxon>
        <taxon>Rhizochromulinales</taxon>
        <taxon>Rhizochromulina</taxon>
    </lineage>
</organism>
<feature type="compositionally biased region" description="Basic residues" evidence="1">
    <location>
        <begin position="354"/>
        <end position="365"/>
    </location>
</feature>
<evidence type="ECO:0000259" key="2">
    <source>
        <dbReference type="Pfam" id="PF12697"/>
    </source>
</evidence>
<accession>A0A7S2S5Y4</accession>
<proteinExistence type="predicted"/>
<reference evidence="3" key="1">
    <citation type="submission" date="2021-01" db="EMBL/GenBank/DDBJ databases">
        <authorList>
            <person name="Corre E."/>
            <person name="Pelletier E."/>
            <person name="Niang G."/>
            <person name="Scheremetjew M."/>
            <person name="Finn R."/>
            <person name="Kale V."/>
            <person name="Holt S."/>
            <person name="Cochrane G."/>
            <person name="Meng A."/>
            <person name="Brown T."/>
            <person name="Cohen L."/>
        </authorList>
    </citation>
    <scope>NUCLEOTIDE SEQUENCE</scope>
    <source>
        <strain evidence="3">CCMP1243</strain>
    </source>
</reference>
<evidence type="ECO:0000313" key="3">
    <source>
        <dbReference type="EMBL" id="CAD9690520.1"/>
    </source>
</evidence>
<dbReference type="Pfam" id="PF12697">
    <property type="entry name" value="Abhydrolase_6"/>
    <property type="match status" value="1"/>
</dbReference>
<feature type="domain" description="AB hydrolase-1" evidence="2">
    <location>
        <begin position="40"/>
        <end position="318"/>
    </location>
</feature>